<keyword evidence="6" id="KW-1185">Reference proteome</keyword>
<accession>A0ABR0DD74</accession>
<evidence type="ECO:0000256" key="3">
    <source>
        <dbReference type="SAM" id="MobiDB-lite"/>
    </source>
</evidence>
<evidence type="ECO:0000256" key="4">
    <source>
        <dbReference type="SAM" id="SignalP"/>
    </source>
</evidence>
<keyword evidence="2 4" id="KW-0732">Signal</keyword>
<protein>
    <submittedName>
        <fullName evidence="5">Uncharacterized protein</fullName>
    </submittedName>
</protein>
<comment type="similarity">
    <text evidence="1">Belongs to the STIG1 family.</text>
</comment>
<name>A0ABR0DD74_9LAMI</name>
<sequence>MAKTLIPKFITILSLFIFLLSSLHFKSASSFEDEEYNDVSDDDNMVVYEKLSNMTSTRSRFLATSMKKVVNKNPVCNAKSKPYVCNGLWTNKGKSLLYCCTKHCRDVLGDSNNCGKCGRKCKFGEKCCGGVCTNVLRNKNNCGKCNKKCRRGVKCEYGYCGPAAAWDRSSQAAGGLGLSIPGHRGLGSVADPRPPWLGTDDPRPRWPGTDNPRPAAWDERSQAAAGLGWGWGVVVLRGVGVWGGGGGGGFCGFGKAETPLGLGLNVGVWGENDLLQSDFSNEPRDEIEEQEAAIELRENIEEQELLFEFLLQLQQRKKDAADSYNEIISFMSSDIEEVAKLQKALQVKKGSSFSTNDDDPGSSGSRKKIRRGNYVTEKKDESDDFLTKSSRLMKNFRKLESAYFLTRQRATRPASQPLI</sequence>
<organism evidence="5 6">
    <name type="scientific">Penstemon davidsonii</name>
    <dbReference type="NCBI Taxonomy" id="160366"/>
    <lineage>
        <taxon>Eukaryota</taxon>
        <taxon>Viridiplantae</taxon>
        <taxon>Streptophyta</taxon>
        <taxon>Embryophyta</taxon>
        <taxon>Tracheophyta</taxon>
        <taxon>Spermatophyta</taxon>
        <taxon>Magnoliopsida</taxon>
        <taxon>eudicotyledons</taxon>
        <taxon>Gunneridae</taxon>
        <taxon>Pentapetalae</taxon>
        <taxon>asterids</taxon>
        <taxon>lamiids</taxon>
        <taxon>Lamiales</taxon>
        <taxon>Plantaginaceae</taxon>
        <taxon>Cheloneae</taxon>
        <taxon>Penstemon</taxon>
    </lineage>
</organism>
<evidence type="ECO:0000313" key="6">
    <source>
        <dbReference type="Proteomes" id="UP001291926"/>
    </source>
</evidence>
<dbReference type="Pfam" id="PF04885">
    <property type="entry name" value="Stig1"/>
    <property type="match status" value="1"/>
</dbReference>
<dbReference type="EMBL" id="JAYDYQ010002152">
    <property type="protein sequence ID" value="KAK4487182.1"/>
    <property type="molecule type" value="Genomic_DNA"/>
</dbReference>
<feature type="region of interest" description="Disordered" evidence="3">
    <location>
        <begin position="189"/>
        <end position="210"/>
    </location>
</feature>
<evidence type="ECO:0000256" key="1">
    <source>
        <dbReference type="ARBA" id="ARBA00006010"/>
    </source>
</evidence>
<reference evidence="5 6" key="1">
    <citation type="journal article" date="2023" name="bioRxiv">
        <title>Genome report: Whole genome sequence and annotation of Penstemon davidsonii.</title>
        <authorList>
            <person name="Ostevik K.L."/>
            <person name="Alabady M."/>
            <person name="Zhang M."/>
            <person name="Rausher M.D."/>
        </authorList>
    </citation>
    <scope>NUCLEOTIDE SEQUENCE [LARGE SCALE GENOMIC DNA]</scope>
    <source>
        <strain evidence="5">DNT005</strain>
        <tissue evidence="5">Whole leaf</tissue>
    </source>
</reference>
<feature type="signal peptide" evidence="4">
    <location>
        <begin position="1"/>
        <end position="30"/>
    </location>
</feature>
<feature type="chain" id="PRO_5047010103" evidence="4">
    <location>
        <begin position="31"/>
        <end position="419"/>
    </location>
</feature>
<dbReference type="PANTHER" id="PTHR33227:SF6">
    <property type="entry name" value="PROTEIN GRIM REAPER"/>
    <property type="match status" value="1"/>
</dbReference>
<dbReference type="PANTHER" id="PTHR33227">
    <property type="entry name" value="STIGMA-SPECIFIC STIG1-LIKE PROTEIN 3"/>
    <property type="match status" value="1"/>
</dbReference>
<proteinExistence type="inferred from homology"/>
<comment type="caution">
    <text evidence="5">The sequence shown here is derived from an EMBL/GenBank/DDBJ whole genome shotgun (WGS) entry which is preliminary data.</text>
</comment>
<dbReference type="InterPro" id="IPR006969">
    <property type="entry name" value="Stig-like"/>
</dbReference>
<dbReference type="Proteomes" id="UP001291926">
    <property type="component" value="Unassembled WGS sequence"/>
</dbReference>
<gene>
    <name evidence="5" type="ORF">RD792_006501</name>
</gene>
<evidence type="ECO:0000313" key="5">
    <source>
        <dbReference type="EMBL" id="KAK4487182.1"/>
    </source>
</evidence>
<evidence type="ECO:0000256" key="2">
    <source>
        <dbReference type="ARBA" id="ARBA00022729"/>
    </source>
</evidence>
<feature type="region of interest" description="Disordered" evidence="3">
    <location>
        <begin position="349"/>
        <end position="375"/>
    </location>
</feature>